<organism evidence="2 3">
    <name type="scientific">Prymnesium parvum</name>
    <name type="common">Toxic golden alga</name>
    <dbReference type="NCBI Taxonomy" id="97485"/>
    <lineage>
        <taxon>Eukaryota</taxon>
        <taxon>Haptista</taxon>
        <taxon>Haptophyta</taxon>
        <taxon>Prymnesiophyceae</taxon>
        <taxon>Prymnesiales</taxon>
        <taxon>Prymnesiaceae</taxon>
        <taxon>Prymnesium</taxon>
    </lineage>
</organism>
<proteinExistence type="predicted"/>
<feature type="chain" id="PRO_5044344099" evidence="1">
    <location>
        <begin position="25"/>
        <end position="392"/>
    </location>
</feature>
<keyword evidence="1" id="KW-0732">Signal</keyword>
<evidence type="ECO:0000256" key="1">
    <source>
        <dbReference type="SAM" id="SignalP"/>
    </source>
</evidence>
<dbReference type="Proteomes" id="UP001515480">
    <property type="component" value="Unassembled WGS sequence"/>
</dbReference>
<protein>
    <submittedName>
        <fullName evidence="2">Uncharacterized protein</fullName>
    </submittedName>
</protein>
<reference evidence="2 3" key="1">
    <citation type="journal article" date="2024" name="Science">
        <title>Giant polyketide synthase enzymes in the biosynthesis of giant marine polyether toxins.</title>
        <authorList>
            <person name="Fallon T.R."/>
            <person name="Shende V.V."/>
            <person name="Wierzbicki I.H."/>
            <person name="Pendleton A.L."/>
            <person name="Watervoot N.F."/>
            <person name="Auber R.P."/>
            <person name="Gonzalez D.J."/>
            <person name="Wisecaver J.H."/>
            <person name="Moore B.S."/>
        </authorList>
    </citation>
    <scope>NUCLEOTIDE SEQUENCE [LARGE SCALE GENOMIC DNA]</scope>
    <source>
        <strain evidence="2 3">12B1</strain>
    </source>
</reference>
<dbReference type="EMBL" id="JBGBPQ010000020">
    <property type="protein sequence ID" value="KAL1504065.1"/>
    <property type="molecule type" value="Genomic_DNA"/>
</dbReference>
<evidence type="ECO:0000313" key="2">
    <source>
        <dbReference type="EMBL" id="KAL1504065.1"/>
    </source>
</evidence>
<evidence type="ECO:0000313" key="3">
    <source>
        <dbReference type="Proteomes" id="UP001515480"/>
    </source>
</evidence>
<feature type="signal peptide" evidence="1">
    <location>
        <begin position="1"/>
        <end position="24"/>
    </location>
</feature>
<name>A0AB34IPM9_PRYPA</name>
<accession>A0AB34IPM9</accession>
<sequence length="392" mass="42833">MKLRIAGAHSALQGLLLCVVVATSSPLCPAAMSDHRVMLDAIASMGVDPNGSVMVNIGPSPRGKFWSPTSINKLISQGNACWDFLLRFPHLQLRLISYEGAAETDGISSSVLEELDDGTHLSDRVKLLYGNFTSHGIARVLIEQGLPVAPLLLNVESVSSAEFLIVDELLQRIHPSMIKVAFNKHVPPPLRFAAFEASEQRLRAHAGTGVSAPSDECTGVSWSMWEGIARKHRYALLQERSDAHFMLFIPWKHVGAFNASADGVDCHSKYIGPNSWTAMLDQAMVENGTIYRAQKAVVLEKIMLDLDAKCGQSQTQFIIEQGGVITECCPILRYIGNDIPSNAKSAEYPTGTTRGNSKDPLGYRSTVFLKDEVPLPVSRARLVHCRCDASHE</sequence>
<keyword evidence="3" id="KW-1185">Reference proteome</keyword>
<dbReference type="AlphaFoldDB" id="A0AB34IPM9"/>
<gene>
    <name evidence="2" type="ORF">AB1Y20_010475</name>
</gene>
<comment type="caution">
    <text evidence="2">The sequence shown here is derived from an EMBL/GenBank/DDBJ whole genome shotgun (WGS) entry which is preliminary data.</text>
</comment>